<evidence type="ECO:0000256" key="5">
    <source>
        <dbReference type="ARBA" id="ARBA00023136"/>
    </source>
</evidence>
<evidence type="ECO:0000256" key="3">
    <source>
        <dbReference type="ARBA" id="ARBA00022692"/>
    </source>
</evidence>
<dbReference type="InParanoid" id="B9SGH4"/>
<sequence length="348" mass="39705">MMGGQFSKKKGVANPTPPPPPPPPLKINSNSQYTADLTSYEDACMLDPDLQAFDTTLHERTNRVLNSLSTGVEVRSLSFNSLKEVTNCLLDMNQDVVNVILQCKEDIWDNKELSALVKEYFESSAKTLDFCAALESCLKRARNSQLIIQVALRRFEEEVALHDGVVETKYVKTLEELRNFKAAGDPFTDEFYILFQSVYRQQVSMLQKLQLRKKKLDKKMKSMAVPIVVDKWCNSLWNGYMKALKGQKELVISLQVGTFIVIQDMDNIRILVNKLEAEIDALLQNVNIAVINEDAFEIVKIVIDDIKKKLEGFMQTIEDLGEHASKCSHDIRQARTVILQRIIRYPDR</sequence>
<comment type="similarity">
    <text evidence="2">Belongs to the UPF0496 family.</text>
</comment>
<feature type="compositionally biased region" description="Pro residues" evidence="7">
    <location>
        <begin position="15"/>
        <end position="25"/>
    </location>
</feature>
<evidence type="ECO:0000256" key="6">
    <source>
        <dbReference type="SAM" id="Coils"/>
    </source>
</evidence>
<dbReference type="OMA" id="KCSHDIR"/>
<keyword evidence="6" id="KW-0175">Coiled coil</keyword>
<comment type="subcellular location">
    <subcellularLocation>
        <location evidence="1">Membrane</location>
    </subcellularLocation>
</comment>
<keyword evidence="3" id="KW-0812">Transmembrane</keyword>
<dbReference type="PANTHER" id="PTHR31113:SF32">
    <property type="entry name" value="UPF0496 PLANT-LIKE PROTEIN"/>
    <property type="match status" value="1"/>
</dbReference>
<dbReference type="EMBL" id="EQ973954">
    <property type="protein sequence ID" value="EEF37220.1"/>
    <property type="molecule type" value="Genomic_DNA"/>
</dbReference>
<feature type="coiled-coil region" evidence="6">
    <location>
        <begin position="265"/>
        <end position="292"/>
    </location>
</feature>
<keyword evidence="5" id="KW-0472">Membrane</keyword>
<evidence type="ECO:0000256" key="4">
    <source>
        <dbReference type="ARBA" id="ARBA00022989"/>
    </source>
</evidence>
<evidence type="ECO:0000313" key="8">
    <source>
        <dbReference type="EMBL" id="EEF37220.1"/>
    </source>
</evidence>
<dbReference type="InterPro" id="IPR007749">
    <property type="entry name" value="DUF677"/>
</dbReference>
<evidence type="ECO:0000256" key="7">
    <source>
        <dbReference type="SAM" id="MobiDB-lite"/>
    </source>
</evidence>
<dbReference type="STRING" id="3988.B9SGH4"/>
<keyword evidence="4" id="KW-1133">Transmembrane helix</keyword>
<dbReference type="OrthoDB" id="679959at2759"/>
<dbReference type="AlphaFoldDB" id="B9SGH4"/>
<gene>
    <name evidence="8" type="ORF">RCOM_0553010</name>
</gene>
<dbReference type="FunCoup" id="B9SGH4">
    <property type="interactions" value="216"/>
</dbReference>
<reference evidence="9" key="1">
    <citation type="journal article" date="2010" name="Nat. Biotechnol.">
        <title>Draft genome sequence of the oilseed species Ricinus communis.</title>
        <authorList>
            <person name="Chan A.P."/>
            <person name="Crabtree J."/>
            <person name="Zhao Q."/>
            <person name="Lorenzi H."/>
            <person name="Orvis J."/>
            <person name="Puiu D."/>
            <person name="Melake-Berhan A."/>
            <person name="Jones K.M."/>
            <person name="Redman J."/>
            <person name="Chen G."/>
            <person name="Cahoon E.B."/>
            <person name="Gedil M."/>
            <person name="Stanke M."/>
            <person name="Haas B.J."/>
            <person name="Wortman J.R."/>
            <person name="Fraser-Liggett C.M."/>
            <person name="Ravel J."/>
            <person name="Rabinowicz P.D."/>
        </authorList>
    </citation>
    <scope>NUCLEOTIDE SEQUENCE [LARGE SCALE GENOMIC DNA]</scope>
    <source>
        <strain evidence="9">cv. Hale</strain>
    </source>
</reference>
<feature type="region of interest" description="Disordered" evidence="7">
    <location>
        <begin position="1"/>
        <end position="27"/>
    </location>
</feature>
<dbReference type="PANTHER" id="PTHR31113">
    <property type="entry name" value="UPF0496 PROTEIN 3-RELATED"/>
    <property type="match status" value="1"/>
</dbReference>
<proteinExistence type="inferred from homology"/>
<accession>B9SGH4</accession>
<name>B9SGH4_RICCO</name>
<evidence type="ECO:0000313" key="9">
    <source>
        <dbReference type="Proteomes" id="UP000008311"/>
    </source>
</evidence>
<dbReference type="eggNOG" id="ENOG502QVAQ">
    <property type="taxonomic scope" value="Eukaryota"/>
</dbReference>
<dbReference type="Proteomes" id="UP000008311">
    <property type="component" value="Unassembled WGS sequence"/>
</dbReference>
<dbReference type="KEGG" id="rcu:8264181"/>
<keyword evidence="9" id="KW-1185">Reference proteome</keyword>
<dbReference type="Pfam" id="PF05055">
    <property type="entry name" value="DUF677"/>
    <property type="match status" value="2"/>
</dbReference>
<protein>
    <submittedName>
        <fullName evidence="8">AT14A, putative</fullName>
    </submittedName>
</protein>
<evidence type="ECO:0000256" key="2">
    <source>
        <dbReference type="ARBA" id="ARBA00009074"/>
    </source>
</evidence>
<organism evidence="8 9">
    <name type="scientific">Ricinus communis</name>
    <name type="common">Castor bean</name>
    <dbReference type="NCBI Taxonomy" id="3988"/>
    <lineage>
        <taxon>Eukaryota</taxon>
        <taxon>Viridiplantae</taxon>
        <taxon>Streptophyta</taxon>
        <taxon>Embryophyta</taxon>
        <taxon>Tracheophyta</taxon>
        <taxon>Spermatophyta</taxon>
        <taxon>Magnoliopsida</taxon>
        <taxon>eudicotyledons</taxon>
        <taxon>Gunneridae</taxon>
        <taxon>Pentapetalae</taxon>
        <taxon>rosids</taxon>
        <taxon>fabids</taxon>
        <taxon>Malpighiales</taxon>
        <taxon>Euphorbiaceae</taxon>
        <taxon>Acalyphoideae</taxon>
        <taxon>Acalypheae</taxon>
        <taxon>Ricinus</taxon>
    </lineage>
</organism>
<evidence type="ECO:0000256" key="1">
    <source>
        <dbReference type="ARBA" id="ARBA00004370"/>
    </source>
</evidence>
<dbReference type="GO" id="GO:0016020">
    <property type="term" value="C:membrane"/>
    <property type="evidence" value="ECO:0007669"/>
    <property type="project" value="UniProtKB-SubCell"/>
</dbReference>